<dbReference type="EMBL" id="JAUSVL010000001">
    <property type="protein sequence ID" value="MDQ0290491.1"/>
    <property type="molecule type" value="Genomic_DNA"/>
</dbReference>
<protein>
    <submittedName>
        <fullName evidence="2">Alpha-beta hydrolase superfamily lysophospholipase</fullName>
    </submittedName>
</protein>
<dbReference type="InterPro" id="IPR022742">
    <property type="entry name" value="Hydrolase_4"/>
</dbReference>
<dbReference type="InterPro" id="IPR029058">
    <property type="entry name" value="AB_hydrolase_fold"/>
</dbReference>
<reference evidence="2" key="1">
    <citation type="submission" date="2023-07" db="EMBL/GenBank/DDBJ databases">
        <title>Genomic Encyclopedia of Type Strains, Phase IV (KMG-IV): sequencing the most valuable type-strain genomes for metagenomic binning, comparative biology and taxonomic classification.</title>
        <authorList>
            <person name="Goeker M."/>
        </authorList>
    </citation>
    <scope>NUCLEOTIDE SEQUENCE</scope>
    <source>
        <strain evidence="2">DSM 24202</strain>
    </source>
</reference>
<dbReference type="InterPro" id="IPR051044">
    <property type="entry name" value="MAG_DAG_Lipase"/>
</dbReference>
<feature type="domain" description="Serine aminopeptidase S33" evidence="1">
    <location>
        <begin position="86"/>
        <end position="321"/>
    </location>
</feature>
<organism evidence="2 3">
    <name type="scientific">Oligosphaera ethanolica</name>
    <dbReference type="NCBI Taxonomy" id="760260"/>
    <lineage>
        <taxon>Bacteria</taxon>
        <taxon>Pseudomonadati</taxon>
        <taxon>Lentisphaerota</taxon>
        <taxon>Oligosphaeria</taxon>
        <taxon>Oligosphaerales</taxon>
        <taxon>Oligosphaeraceae</taxon>
        <taxon>Oligosphaera</taxon>
    </lineage>
</organism>
<dbReference type="SUPFAM" id="SSF53474">
    <property type="entry name" value="alpha/beta-Hydrolases"/>
    <property type="match status" value="1"/>
</dbReference>
<keyword evidence="2" id="KW-0378">Hydrolase</keyword>
<comment type="caution">
    <text evidence="2">The sequence shown here is derived from an EMBL/GenBank/DDBJ whole genome shotgun (WGS) entry which is preliminary data.</text>
</comment>
<sequence length="337" mass="36518">MGLLLLATLALPTASGGKDDSQLRAVVDLAGALRPWSGVTGDSSSEALAAYRAAYGIQIPAACVHRAGLCDIGSWRIAVQRFTPPRPRARVLLIHGYLDHAAVWRYVVAALLAKDCEVVLCDLPGHGLSSGQRAAIDDFVEYRRVIRAVLEFCQDECEPPLPLSAVGHSTGAGVLADLLLGGPGAPALPELAHVVLLAPLCRSAHWELGQWGAKVAGRFVDSLPRRYVDNSSLSGYAEWVRRDPLQYGQLPLCWPLAMGRWYDDLHQRDPAPASLHPLLIQGDADSVVDWEYNLPFFMGKFPGLETRMVSGAKHQLMNEQDALRADVIAALLAQLAR</sequence>
<evidence type="ECO:0000313" key="2">
    <source>
        <dbReference type="EMBL" id="MDQ0290491.1"/>
    </source>
</evidence>
<name>A0AAE3VHG7_9BACT</name>
<dbReference type="Proteomes" id="UP001238163">
    <property type="component" value="Unassembled WGS sequence"/>
</dbReference>
<gene>
    <name evidence="2" type="ORF">J3R75_002598</name>
</gene>
<evidence type="ECO:0000259" key="1">
    <source>
        <dbReference type="Pfam" id="PF12146"/>
    </source>
</evidence>
<dbReference type="AlphaFoldDB" id="A0AAE3VHG7"/>
<dbReference type="RefSeq" id="WP_307262059.1">
    <property type="nucleotide sequence ID" value="NZ_JAUSVL010000001.1"/>
</dbReference>
<evidence type="ECO:0000313" key="3">
    <source>
        <dbReference type="Proteomes" id="UP001238163"/>
    </source>
</evidence>
<proteinExistence type="predicted"/>
<dbReference type="Pfam" id="PF12146">
    <property type="entry name" value="Hydrolase_4"/>
    <property type="match status" value="1"/>
</dbReference>
<accession>A0AAE3VHG7</accession>
<keyword evidence="3" id="KW-1185">Reference proteome</keyword>
<dbReference type="PANTHER" id="PTHR11614">
    <property type="entry name" value="PHOSPHOLIPASE-RELATED"/>
    <property type="match status" value="1"/>
</dbReference>
<dbReference type="Gene3D" id="3.40.50.1820">
    <property type="entry name" value="alpha/beta hydrolase"/>
    <property type="match status" value="1"/>
</dbReference>
<dbReference type="GO" id="GO:0016787">
    <property type="term" value="F:hydrolase activity"/>
    <property type="evidence" value="ECO:0007669"/>
    <property type="project" value="UniProtKB-KW"/>
</dbReference>